<feature type="region of interest" description="Disordered" evidence="2">
    <location>
        <begin position="165"/>
        <end position="269"/>
    </location>
</feature>
<name>A0AAD8YRP6_9TELE</name>
<dbReference type="EMBL" id="JAROKS010000026">
    <property type="protein sequence ID" value="KAK1784629.1"/>
    <property type="molecule type" value="Genomic_DNA"/>
</dbReference>
<sequence>MVCVCVLRGETVTAPHAHSRAVSGSRLFKVFKCALNSEWEEEETADPSSSHSPGQSGDSIGARPATPPAPVGPSLTGDPAAPAAPAAPADQLRPLSDGLRPKEPVHPVPFPDKGRAGDCIPTKRPSSLLSGARPPLHPKEGPISLNGRPRPWESFTAEEFAQQFHESVLQSTQKALQKHKGGTPSTSELNHAADSSVHYNIPELQSGPGRGSHPHAQAAAPPNGLHCPTGPRREPPPPTARPELSAEEDSDEVEDEDEDEDEPPAPRWQGIESIFEAYQEYAEEQSIEREVLHSQCRKLEAQHFNLTLTAEQLSRSMGELVGQKQKLAAERERLQAELEHFRKCLTLPQMPWSRAHFKGYPPSKSSGG</sequence>
<organism evidence="3 4">
    <name type="scientific">Electrophorus voltai</name>
    <dbReference type="NCBI Taxonomy" id="2609070"/>
    <lineage>
        <taxon>Eukaryota</taxon>
        <taxon>Metazoa</taxon>
        <taxon>Chordata</taxon>
        <taxon>Craniata</taxon>
        <taxon>Vertebrata</taxon>
        <taxon>Euteleostomi</taxon>
        <taxon>Actinopterygii</taxon>
        <taxon>Neopterygii</taxon>
        <taxon>Teleostei</taxon>
        <taxon>Ostariophysi</taxon>
        <taxon>Gymnotiformes</taxon>
        <taxon>Gymnotoidei</taxon>
        <taxon>Gymnotidae</taxon>
        <taxon>Electrophorus</taxon>
    </lineage>
</organism>
<evidence type="ECO:0000313" key="4">
    <source>
        <dbReference type="Proteomes" id="UP001239994"/>
    </source>
</evidence>
<feature type="compositionally biased region" description="Low complexity" evidence="2">
    <location>
        <begin position="46"/>
        <end position="59"/>
    </location>
</feature>
<dbReference type="Proteomes" id="UP001239994">
    <property type="component" value="Unassembled WGS sequence"/>
</dbReference>
<keyword evidence="1" id="KW-0175">Coiled coil</keyword>
<dbReference type="PANTHER" id="PTHR17608:SF4">
    <property type="entry name" value="GENETIC SUPPRESSOR ELEMENT 1"/>
    <property type="match status" value="1"/>
</dbReference>
<dbReference type="AlphaFoldDB" id="A0AAD8YRP6"/>
<dbReference type="PANTHER" id="PTHR17608">
    <property type="entry name" value="GENETIC SUPPRESSOR ELEMENT 1"/>
    <property type="match status" value="1"/>
</dbReference>
<dbReference type="InterPro" id="IPR042337">
    <property type="entry name" value="GSE1"/>
</dbReference>
<evidence type="ECO:0008006" key="5">
    <source>
        <dbReference type="Google" id="ProtNLM"/>
    </source>
</evidence>
<proteinExistence type="predicted"/>
<feature type="compositionally biased region" description="Low complexity" evidence="2">
    <location>
        <begin position="79"/>
        <end position="89"/>
    </location>
</feature>
<evidence type="ECO:0000256" key="2">
    <source>
        <dbReference type="SAM" id="MobiDB-lite"/>
    </source>
</evidence>
<feature type="compositionally biased region" description="Acidic residues" evidence="2">
    <location>
        <begin position="245"/>
        <end position="263"/>
    </location>
</feature>
<keyword evidence="4" id="KW-1185">Reference proteome</keyword>
<evidence type="ECO:0000313" key="3">
    <source>
        <dbReference type="EMBL" id="KAK1784629.1"/>
    </source>
</evidence>
<reference evidence="3" key="1">
    <citation type="submission" date="2023-03" db="EMBL/GenBank/DDBJ databases">
        <title>Electrophorus voltai genome.</title>
        <authorList>
            <person name="Bian C."/>
        </authorList>
    </citation>
    <scope>NUCLEOTIDE SEQUENCE</scope>
    <source>
        <strain evidence="3">CB-2022</strain>
        <tissue evidence="3">Muscle</tissue>
    </source>
</reference>
<accession>A0AAD8YRP6</accession>
<feature type="compositionally biased region" description="Polar residues" evidence="2">
    <location>
        <begin position="165"/>
        <end position="175"/>
    </location>
</feature>
<protein>
    <recommendedName>
        <fullName evidence="5">Genetic suppressor element-like domain-containing protein</fullName>
    </recommendedName>
</protein>
<evidence type="ECO:0000256" key="1">
    <source>
        <dbReference type="SAM" id="Coils"/>
    </source>
</evidence>
<feature type="region of interest" description="Disordered" evidence="2">
    <location>
        <begin position="41"/>
        <end position="151"/>
    </location>
</feature>
<gene>
    <name evidence="3" type="ORF">P4O66_003318</name>
</gene>
<feature type="coiled-coil region" evidence="1">
    <location>
        <begin position="282"/>
        <end position="344"/>
    </location>
</feature>
<comment type="caution">
    <text evidence="3">The sequence shown here is derived from an EMBL/GenBank/DDBJ whole genome shotgun (WGS) entry which is preliminary data.</text>
</comment>